<evidence type="ECO:0000313" key="2">
    <source>
        <dbReference type="EMBL" id="CAF1123690.1"/>
    </source>
</evidence>
<dbReference type="InterPro" id="IPR032675">
    <property type="entry name" value="LRR_dom_sf"/>
</dbReference>
<dbReference type="AlphaFoldDB" id="A0A813VHQ6"/>
<dbReference type="Proteomes" id="UP000663877">
    <property type="component" value="Unassembled WGS sequence"/>
</dbReference>
<sequence length="581" mass="68163">MNFELLANELILDIFEYLNSTQLLRAYHGLNIRLNNLLYLHFQNYSLDFRSVIKNDFNDICQNILPLLTHQITSIHLSNDDDTPNQPNLFLSFGFHFRQFSNLQSLSLHYIRSMELMNKILSNCPQLISLNISKCTYDDDFEQSAICLNTIWSLKRLKSCYLDIESWNNLENQVPIIISSSLQILSIEHEFITLNCLNSLFICTPNLHDLKINITDKLDNEELLSFNIPSLTKLKIYFESSLFSLKNLLKNLPNLSQLIIQIDDIWIDGYQWKDIIRNYFNNLKIFQLLMFHRIHQDKIITEEIDYLIESFQTRFWLEQRQCFVRCDYHSEFGTTYLYTLPYGFCKFNRLISNMSKSTCSIDKISTAFNYVNNLLLDYDLIEFASKFPIQFLNIHSLDLAFPFNDVMWTVLPKFDRLTSLEIVSIAYSDENYRPINHLQTVLDRSIHLYSLTIDYLILSELSTVQINNKSIRRLDLISNDGHYYGSECISLIQSILGNQCEILLISIENRTIVLELIEKMSNLRALTFVCQTDQMDINNESSSSSAAADDELFQWMKHHLPSYCSISRDENETAVVQLWIR</sequence>
<proteinExistence type="predicted"/>
<gene>
    <name evidence="1" type="ORF">BJG266_LOCUS7192</name>
    <name evidence="2" type="ORF">QVE165_LOCUS21539</name>
</gene>
<evidence type="ECO:0000313" key="3">
    <source>
        <dbReference type="Proteomes" id="UP000663832"/>
    </source>
</evidence>
<dbReference type="SUPFAM" id="SSF52047">
    <property type="entry name" value="RNI-like"/>
    <property type="match status" value="1"/>
</dbReference>
<organism evidence="1 4">
    <name type="scientific">Adineta steineri</name>
    <dbReference type="NCBI Taxonomy" id="433720"/>
    <lineage>
        <taxon>Eukaryota</taxon>
        <taxon>Metazoa</taxon>
        <taxon>Spiralia</taxon>
        <taxon>Gnathifera</taxon>
        <taxon>Rotifera</taxon>
        <taxon>Eurotatoria</taxon>
        <taxon>Bdelloidea</taxon>
        <taxon>Adinetida</taxon>
        <taxon>Adinetidae</taxon>
        <taxon>Adineta</taxon>
    </lineage>
</organism>
<name>A0A813VHQ6_9BILA</name>
<evidence type="ECO:0000313" key="1">
    <source>
        <dbReference type="EMBL" id="CAF0838679.1"/>
    </source>
</evidence>
<accession>A0A813VHQ6</accession>
<dbReference type="Gene3D" id="3.80.10.10">
    <property type="entry name" value="Ribonuclease Inhibitor"/>
    <property type="match status" value="1"/>
</dbReference>
<dbReference type="OrthoDB" id="10003627at2759"/>
<evidence type="ECO:0008006" key="5">
    <source>
        <dbReference type="Google" id="ProtNLM"/>
    </source>
</evidence>
<comment type="caution">
    <text evidence="1">The sequence shown here is derived from an EMBL/GenBank/DDBJ whole genome shotgun (WGS) entry which is preliminary data.</text>
</comment>
<evidence type="ECO:0000313" key="4">
    <source>
        <dbReference type="Proteomes" id="UP000663877"/>
    </source>
</evidence>
<dbReference type="EMBL" id="CAJNOI010000021">
    <property type="protein sequence ID" value="CAF0838679.1"/>
    <property type="molecule type" value="Genomic_DNA"/>
</dbReference>
<reference evidence="1" key="1">
    <citation type="submission" date="2021-02" db="EMBL/GenBank/DDBJ databases">
        <authorList>
            <person name="Nowell W R."/>
        </authorList>
    </citation>
    <scope>NUCLEOTIDE SEQUENCE</scope>
</reference>
<dbReference type="Proteomes" id="UP000663832">
    <property type="component" value="Unassembled WGS sequence"/>
</dbReference>
<protein>
    <recommendedName>
        <fullName evidence="5">F-box domain-containing protein</fullName>
    </recommendedName>
</protein>
<dbReference type="EMBL" id="CAJNOM010000139">
    <property type="protein sequence ID" value="CAF1123690.1"/>
    <property type="molecule type" value="Genomic_DNA"/>
</dbReference>
<keyword evidence="3" id="KW-1185">Reference proteome</keyword>